<keyword evidence="4" id="KW-1003">Cell membrane</keyword>
<evidence type="ECO:0000256" key="4">
    <source>
        <dbReference type="ARBA" id="ARBA00022475"/>
    </source>
</evidence>
<keyword evidence="9 10" id="KW-0472">Membrane</keyword>
<dbReference type="PANTHER" id="PTHR35091:SF2">
    <property type="entry name" value="FLAGELLAR PROTEIN FLIL"/>
    <property type="match status" value="1"/>
</dbReference>
<evidence type="ECO:0000256" key="6">
    <source>
        <dbReference type="ARBA" id="ARBA00022692"/>
    </source>
</evidence>
<evidence type="ECO:0000313" key="11">
    <source>
        <dbReference type="EMBL" id="ATG73201.1"/>
    </source>
</evidence>
<dbReference type="Pfam" id="PF03748">
    <property type="entry name" value="FliL"/>
    <property type="match status" value="1"/>
</dbReference>
<dbReference type="GO" id="GO:0009425">
    <property type="term" value="C:bacterial-type flagellum basal body"/>
    <property type="evidence" value="ECO:0007669"/>
    <property type="project" value="InterPro"/>
</dbReference>
<dbReference type="EMBL" id="CP012621">
    <property type="protein sequence ID" value="ATG73201.1"/>
    <property type="molecule type" value="Genomic_DNA"/>
</dbReference>
<keyword evidence="10" id="KW-0997">Cell inner membrane</keyword>
<evidence type="ECO:0000256" key="5">
    <source>
        <dbReference type="ARBA" id="ARBA00022500"/>
    </source>
</evidence>
<keyword evidence="8 10" id="KW-1133">Transmembrane helix</keyword>
<dbReference type="GO" id="GO:0005886">
    <property type="term" value="C:plasma membrane"/>
    <property type="evidence" value="ECO:0007669"/>
    <property type="project" value="UniProtKB-SubCell"/>
</dbReference>
<protein>
    <recommendedName>
        <fullName evidence="10">Flagellar protein FliL</fullName>
    </recommendedName>
</protein>
<keyword evidence="6 10" id="KW-0812">Transmembrane</keyword>
<dbReference type="AlphaFoldDB" id="A0A291HM81"/>
<evidence type="ECO:0000256" key="7">
    <source>
        <dbReference type="ARBA" id="ARBA00022779"/>
    </source>
</evidence>
<name>A0A291HM81_9GAMM</name>
<dbReference type="InterPro" id="IPR005503">
    <property type="entry name" value="FliL"/>
</dbReference>
<proteinExistence type="inferred from homology"/>
<keyword evidence="7 10" id="KW-0283">Flagellar rotation</keyword>
<feature type="transmembrane region" description="Helical" evidence="10">
    <location>
        <begin position="16"/>
        <end position="38"/>
    </location>
</feature>
<dbReference type="KEGG" id="zdf:AN401_04470"/>
<comment type="similarity">
    <text evidence="3 10">Belongs to the FliL family.</text>
</comment>
<comment type="function">
    <text evidence="1 10">Controls the rotational direction of flagella during chemotaxis.</text>
</comment>
<dbReference type="PANTHER" id="PTHR35091">
    <property type="entry name" value="FLAGELLAR PROTEIN FLIL"/>
    <property type="match status" value="1"/>
</dbReference>
<evidence type="ECO:0000256" key="2">
    <source>
        <dbReference type="ARBA" id="ARBA00004162"/>
    </source>
</evidence>
<gene>
    <name evidence="11" type="ORF">AN401_04470</name>
</gene>
<reference evidence="12" key="1">
    <citation type="submission" date="2015-09" db="EMBL/GenBank/DDBJ databases">
        <authorList>
            <person name="Shao Z."/>
            <person name="Wang L."/>
        </authorList>
    </citation>
    <scope>NUCLEOTIDE SEQUENCE [LARGE SCALE GENOMIC DNA]</scope>
    <source>
        <strain evidence="12">F13-1</strain>
    </source>
</reference>
<evidence type="ECO:0000256" key="9">
    <source>
        <dbReference type="ARBA" id="ARBA00023136"/>
    </source>
</evidence>
<dbReference type="Proteomes" id="UP000217763">
    <property type="component" value="Chromosome"/>
</dbReference>
<evidence type="ECO:0000256" key="3">
    <source>
        <dbReference type="ARBA" id="ARBA00008281"/>
    </source>
</evidence>
<evidence type="ECO:0000256" key="8">
    <source>
        <dbReference type="ARBA" id="ARBA00022989"/>
    </source>
</evidence>
<evidence type="ECO:0000313" key="12">
    <source>
        <dbReference type="Proteomes" id="UP000217763"/>
    </source>
</evidence>
<keyword evidence="5 10" id="KW-0145">Chemotaxis</keyword>
<dbReference type="GO" id="GO:0006935">
    <property type="term" value="P:chemotaxis"/>
    <property type="evidence" value="ECO:0007669"/>
    <property type="project" value="UniProtKB-KW"/>
</dbReference>
<accession>A0A291HM81</accession>
<organism evidence="11 12">
    <name type="scientific">Zobellella denitrificans</name>
    <dbReference type="NCBI Taxonomy" id="347534"/>
    <lineage>
        <taxon>Bacteria</taxon>
        <taxon>Pseudomonadati</taxon>
        <taxon>Pseudomonadota</taxon>
        <taxon>Gammaproteobacteria</taxon>
        <taxon>Aeromonadales</taxon>
        <taxon>Aeromonadaceae</taxon>
        <taxon>Zobellella</taxon>
    </lineage>
</organism>
<evidence type="ECO:0000256" key="10">
    <source>
        <dbReference type="RuleBase" id="RU364125"/>
    </source>
</evidence>
<dbReference type="GO" id="GO:0071978">
    <property type="term" value="P:bacterial-type flagellum-dependent swarming motility"/>
    <property type="evidence" value="ECO:0007669"/>
    <property type="project" value="TreeGrafter"/>
</dbReference>
<comment type="subcellular location">
    <subcellularLocation>
        <location evidence="10">Cell inner membrane</location>
    </subcellularLocation>
    <subcellularLocation>
        <location evidence="2">Cell membrane</location>
        <topology evidence="2">Single-pass membrane protein</topology>
    </subcellularLocation>
</comment>
<evidence type="ECO:0000256" key="1">
    <source>
        <dbReference type="ARBA" id="ARBA00002254"/>
    </source>
</evidence>
<sequence>MSNDLSIPRKPGSRRLLIWFVLLGLLVLLGIGGGWWYLNQNRAAAEPAEQVQDNQALYVGMSRPFIFSVPGSGSRDRLVQVSVELLVRGEASETLAKRHLPLLESTLLTVLSGQTAASYLSAQSKDSVKSEALDALNRILVEETGKGLIEQVLFIGVVVQ</sequence>
<keyword evidence="12" id="KW-1185">Reference proteome</keyword>